<dbReference type="AlphaFoldDB" id="A0A8I3ABB7"/>
<sequence length="108" mass="11767">MFMTLQLPTSGVRTLENEGNIHKHRDHISIFQQALPMMQQKTNNVNPDLTCVLNGLELDVKHSLEFLAPNLSCQPGRDWQATASACGSTGQNTTCSPDLCTGSQNPGN</sequence>
<evidence type="ECO:0000256" key="1">
    <source>
        <dbReference type="SAM" id="MobiDB-lite"/>
    </source>
</evidence>
<proteinExistence type="predicted"/>
<comment type="caution">
    <text evidence="2">The sequence shown here is derived from an EMBL/GenBank/DDBJ whole genome shotgun (WGS) entry which is preliminary data.</text>
</comment>
<accession>A0A8I3ABB7</accession>
<organism evidence="2 3">
    <name type="scientific">Boletus reticuloceps</name>
    <dbReference type="NCBI Taxonomy" id="495285"/>
    <lineage>
        <taxon>Eukaryota</taxon>
        <taxon>Fungi</taxon>
        <taxon>Dikarya</taxon>
        <taxon>Basidiomycota</taxon>
        <taxon>Agaricomycotina</taxon>
        <taxon>Agaricomycetes</taxon>
        <taxon>Agaricomycetidae</taxon>
        <taxon>Boletales</taxon>
        <taxon>Boletineae</taxon>
        <taxon>Boletaceae</taxon>
        <taxon>Boletoideae</taxon>
        <taxon>Boletus</taxon>
    </lineage>
</organism>
<name>A0A8I3ABB7_9AGAM</name>
<protein>
    <submittedName>
        <fullName evidence="2">Uncharacterized protein</fullName>
    </submittedName>
</protein>
<dbReference type="Proteomes" id="UP000683000">
    <property type="component" value="Unassembled WGS sequence"/>
</dbReference>
<dbReference type="EMBL" id="JAGFBS010000005">
    <property type="protein sequence ID" value="KAG6379058.1"/>
    <property type="molecule type" value="Genomic_DNA"/>
</dbReference>
<evidence type="ECO:0000313" key="2">
    <source>
        <dbReference type="EMBL" id="KAG6379058.1"/>
    </source>
</evidence>
<reference evidence="2" key="1">
    <citation type="submission" date="2021-03" db="EMBL/GenBank/DDBJ databases">
        <title>Evolutionary innovations through gain and loss of genes in the ectomycorrhizal Boletales.</title>
        <authorList>
            <person name="Wu G."/>
            <person name="Miyauchi S."/>
            <person name="Morin E."/>
            <person name="Yang Z.-L."/>
            <person name="Xu J."/>
            <person name="Martin F.M."/>
        </authorList>
    </citation>
    <scope>NUCLEOTIDE SEQUENCE</scope>
    <source>
        <strain evidence="2">BR01</strain>
    </source>
</reference>
<evidence type="ECO:0000313" key="3">
    <source>
        <dbReference type="Proteomes" id="UP000683000"/>
    </source>
</evidence>
<feature type="region of interest" description="Disordered" evidence="1">
    <location>
        <begin position="85"/>
        <end position="108"/>
    </location>
</feature>
<gene>
    <name evidence="2" type="ORF">JVT61DRAFT_11494</name>
</gene>
<keyword evidence="3" id="KW-1185">Reference proteome</keyword>